<reference evidence="1" key="1">
    <citation type="journal article" date="2014" name="Front. Microbiol.">
        <title>High frequency of phylogenetically diverse reductive dehalogenase-homologous genes in deep subseafloor sedimentary metagenomes.</title>
        <authorList>
            <person name="Kawai M."/>
            <person name="Futagami T."/>
            <person name="Toyoda A."/>
            <person name="Takaki Y."/>
            <person name="Nishi S."/>
            <person name="Hori S."/>
            <person name="Arai W."/>
            <person name="Tsubouchi T."/>
            <person name="Morono Y."/>
            <person name="Uchiyama I."/>
            <person name="Ito T."/>
            <person name="Fujiyama A."/>
            <person name="Inagaki F."/>
            <person name="Takami H."/>
        </authorList>
    </citation>
    <scope>NUCLEOTIDE SEQUENCE</scope>
    <source>
        <strain evidence="1">Expedition CK06-06</strain>
    </source>
</reference>
<sequence length="41" mass="4654">EREKFLRWVLGDDGKAPLIRPGVEVEAERLGEENASENRTS</sequence>
<protein>
    <submittedName>
        <fullName evidence="1">Uncharacterized protein</fullName>
    </submittedName>
</protein>
<dbReference type="AlphaFoldDB" id="X0TUX2"/>
<feature type="non-terminal residue" evidence="1">
    <location>
        <position position="1"/>
    </location>
</feature>
<proteinExistence type="predicted"/>
<organism evidence="1">
    <name type="scientific">marine sediment metagenome</name>
    <dbReference type="NCBI Taxonomy" id="412755"/>
    <lineage>
        <taxon>unclassified sequences</taxon>
        <taxon>metagenomes</taxon>
        <taxon>ecological metagenomes</taxon>
    </lineage>
</organism>
<name>X0TUX2_9ZZZZ</name>
<comment type="caution">
    <text evidence="1">The sequence shown here is derived from an EMBL/GenBank/DDBJ whole genome shotgun (WGS) entry which is preliminary data.</text>
</comment>
<dbReference type="EMBL" id="BARS01014843">
    <property type="protein sequence ID" value="GAF97398.1"/>
    <property type="molecule type" value="Genomic_DNA"/>
</dbReference>
<evidence type="ECO:0000313" key="1">
    <source>
        <dbReference type="EMBL" id="GAF97398.1"/>
    </source>
</evidence>
<gene>
    <name evidence="1" type="ORF">S01H1_24672</name>
</gene>
<accession>X0TUX2</accession>